<organism evidence="1 2">
    <name type="scientific">Cichorium intybus</name>
    <name type="common">Chicory</name>
    <dbReference type="NCBI Taxonomy" id="13427"/>
    <lineage>
        <taxon>Eukaryota</taxon>
        <taxon>Viridiplantae</taxon>
        <taxon>Streptophyta</taxon>
        <taxon>Embryophyta</taxon>
        <taxon>Tracheophyta</taxon>
        <taxon>Spermatophyta</taxon>
        <taxon>Magnoliopsida</taxon>
        <taxon>eudicotyledons</taxon>
        <taxon>Gunneridae</taxon>
        <taxon>Pentapetalae</taxon>
        <taxon>asterids</taxon>
        <taxon>campanulids</taxon>
        <taxon>Asterales</taxon>
        <taxon>Asteraceae</taxon>
        <taxon>Cichorioideae</taxon>
        <taxon>Cichorieae</taxon>
        <taxon>Cichoriinae</taxon>
        <taxon>Cichorium</taxon>
    </lineage>
</organism>
<evidence type="ECO:0000313" key="2">
    <source>
        <dbReference type="Proteomes" id="UP001055811"/>
    </source>
</evidence>
<name>A0ACB9GDQ9_CICIN</name>
<proteinExistence type="predicted"/>
<dbReference type="Proteomes" id="UP001055811">
    <property type="component" value="Linkage Group LG02"/>
</dbReference>
<protein>
    <submittedName>
        <fullName evidence="1">Uncharacterized protein</fullName>
    </submittedName>
</protein>
<reference evidence="1 2" key="2">
    <citation type="journal article" date="2022" name="Mol. Ecol. Resour.">
        <title>The genomes of chicory, endive, great burdock and yacon provide insights into Asteraceae paleo-polyploidization history and plant inulin production.</title>
        <authorList>
            <person name="Fan W."/>
            <person name="Wang S."/>
            <person name="Wang H."/>
            <person name="Wang A."/>
            <person name="Jiang F."/>
            <person name="Liu H."/>
            <person name="Zhao H."/>
            <person name="Xu D."/>
            <person name="Zhang Y."/>
        </authorList>
    </citation>
    <scope>NUCLEOTIDE SEQUENCE [LARGE SCALE GENOMIC DNA]</scope>
    <source>
        <strain evidence="2">cv. Punajuju</strain>
        <tissue evidence="1">Leaves</tissue>
    </source>
</reference>
<comment type="caution">
    <text evidence="1">The sequence shown here is derived from an EMBL/GenBank/DDBJ whole genome shotgun (WGS) entry which is preliminary data.</text>
</comment>
<gene>
    <name evidence="1" type="ORF">L2E82_11219</name>
</gene>
<keyword evidence="2" id="KW-1185">Reference proteome</keyword>
<dbReference type="EMBL" id="CM042010">
    <property type="protein sequence ID" value="KAI3781210.1"/>
    <property type="molecule type" value="Genomic_DNA"/>
</dbReference>
<sequence length="144" mass="15985">MYSAPNHPSFSSADTLSMDEAKKLLAQACGASVDSPVIERLSSIHLSNYDKRSAMDDYMRFWHEIEQHPFNSDGHPPSVGDVRQIVVSEASGNNQMYSDGELPSFNDVGRREPSQTEALSTDYEVADSEEVVSGLNDLLKFKRV</sequence>
<accession>A0ACB9GDQ9</accession>
<reference evidence="2" key="1">
    <citation type="journal article" date="2022" name="Mol. Ecol. Resour.">
        <title>The genomes of chicory, endive, great burdock and yacon provide insights into Asteraceae palaeo-polyploidization history and plant inulin production.</title>
        <authorList>
            <person name="Fan W."/>
            <person name="Wang S."/>
            <person name="Wang H."/>
            <person name="Wang A."/>
            <person name="Jiang F."/>
            <person name="Liu H."/>
            <person name="Zhao H."/>
            <person name="Xu D."/>
            <person name="Zhang Y."/>
        </authorList>
    </citation>
    <scope>NUCLEOTIDE SEQUENCE [LARGE SCALE GENOMIC DNA]</scope>
    <source>
        <strain evidence="2">cv. Punajuju</strain>
    </source>
</reference>
<evidence type="ECO:0000313" key="1">
    <source>
        <dbReference type="EMBL" id="KAI3781210.1"/>
    </source>
</evidence>